<name>A0AA46USH5_VIBPH</name>
<evidence type="ECO:0000313" key="1">
    <source>
        <dbReference type="EMBL" id="UYV29929.1"/>
    </source>
</evidence>
<keyword evidence="1" id="KW-0614">Plasmid</keyword>
<geneLocation type="plasmid" evidence="1 2">
    <name>pVP-16-VB00198-1</name>
</geneLocation>
<gene>
    <name evidence="1" type="ORF">M5598_28505</name>
</gene>
<dbReference type="RefSeq" id="WP_264400242.1">
    <property type="nucleotide sequence ID" value="NZ_CP062152.1"/>
</dbReference>
<reference evidence="1" key="1">
    <citation type="submission" date="2022-05" db="EMBL/GenBank/DDBJ databases">
        <title>Megaplasmid of Vibrio parahaemolyticus.</title>
        <authorList>
            <person name="Strauch E."/>
            <person name="Borowiak M."/>
        </authorList>
    </citation>
    <scope>NUCLEOTIDE SEQUENCE</scope>
    <source>
        <strain evidence="1">16-VB00198</strain>
        <plasmid evidence="1">pVP-16-VB00198-1</plasmid>
    </source>
</reference>
<dbReference type="AlphaFoldDB" id="A0AA46USH5"/>
<proteinExistence type="predicted"/>
<accession>A0AA46USH5</accession>
<sequence length="182" mass="21706">MLRTEKIGTLSRTIHKHKVRSRTWDAKSPKNAFNRFLPIALNKFPLLDEFISKFSYQVTDSLSSEMANAVFNEMSKSELTALRKELSEFNATYFHINPYSESHEKVILKTFSGFAGYVMKDIFRDHEWEDIIRKNNLDLKPHEAVIGHLLYRNYRREQQIRAKLYNLCKYLRRELSSRIDRR</sequence>
<dbReference type="EMBL" id="CP097357">
    <property type="protein sequence ID" value="UYV29929.1"/>
    <property type="molecule type" value="Genomic_DNA"/>
</dbReference>
<dbReference type="Proteomes" id="UP001163036">
    <property type="component" value="Plasmid pVP-16-VB00198-1"/>
</dbReference>
<protein>
    <submittedName>
        <fullName evidence="1">Uncharacterized protein</fullName>
    </submittedName>
</protein>
<organism evidence="1 2">
    <name type="scientific">Vibrio parahaemolyticus</name>
    <dbReference type="NCBI Taxonomy" id="670"/>
    <lineage>
        <taxon>Bacteria</taxon>
        <taxon>Pseudomonadati</taxon>
        <taxon>Pseudomonadota</taxon>
        <taxon>Gammaproteobacteria</taxon>
        <taxon>Vibrionales</taxon>
        <taxon>Vibrionaceae</taxon>
        <taxon>Vibrio</taxon>
    </lineage>
</organism>
<evidence type="ECO:0000313" key="2">
    <source>
        <dbReference type="Proteomes" id="UP001163036"/>
    </source>
</evidence>